<dbReference type="InterPro" id="IPR047955">
    <property type="entry name" value="DrmC-like"/>
</dbReference>
<evidence type="ECO:0000313" key="2">
    <source>
        <dbReference type="EMBL" id="MFC5000836.1"/>
    </source>
</evidence>
<accession>A0ABV9VWP6</accession>
<gene>
    <name evidence="2" type="primary">drmC</name>
    <name evidence="2" type="ORF">ACFPIJ_23725</name>
</gene>
<dbReference type="NCBIfam" id="NF038319">
    <property type="entry name" value="DISARM_DrmC_I"/>
    <property type="match status" value="1"/>
</dbReference>
<dbReference type="PANTHER" id="PTHR21248">
    <property type="entry name" value="CARDIOLIPIN SYNTHASE"/>
    <property type="match status" value="1"/>
</dbReference>
<feature type="domain" description="PLD phosphodiesterase" evidence="1">
    <location>
        <begin position="176"/>
        <end position="203"/>
    </location>
</feature>
<organism evidence="2 3">
    <name type="scientific">Dactylosporangium cerinum</name>
    <dbReference type="NCBI Taxonomy" id="1434730"/>
    <lineage>
        <taxon>Bacteria</taxon>
        <taxon>Bacillati</taxon>
        <taxon>Actinomycetota</taxon>
        <taxon>Actinomycetes</taxon>
        <taxon>Micromonosporales</taxon>
        <taxon>Micromonosporaceae</taxon>
        <taxon>Dactylosporangium</taxon>
    </lineage>
</organism>
<evidence type="ECO:0000259" key="1">
    <source>
        <dbReference type="PROSITE" id="PS50035"/>
    </source>
</evidence>
<dbReference type="Proteomes" id="UP001595912">
    <property type="component" value="Unassembled WGS sequence"/>
</dbReference>
<keyword evidence="3" id="KW-1185">Reference proteome</keyword>
<protein>
    <submittedName>
        <fullName evidence="2">DISARM system phospholipase D-like protein DrmC</fullName>
    </submittedName>
</protein>
<reference evidence="3" key="1">
    <citation type="journal article" date="2019" name="Int. J. Syst. Evol. Microbiol.">
        <title>The Global Catalogue of Microorganisms (GCM) 10K type strain sequencing project: providing services to taxonomists for standard genome sequencing and annotation.</title>
        <authorList>
            <consortium name="The Broad Institute Genomics Platform"/>
            <consortium name="The Broad Institute Genome Sequencing Center for Infectious Disease"/>
            <person name="Wu L."/>
            <person name="Ma J."/>
        </authorList>
    </citation>
    <scope>NUCLEOTIDE SEQUENCE [LARGE SCALE GENOMIC DNA]</scope>
    <source>
        <strain evidence="3">CGMCC 4.7152</strain>
    </source>
</reference>
<evidence type="ECO:0000313" key="3">
    <source>
        <dbReference type="Proteomes" id="UP001595912"/>
    </source>
</evidence>
<dbReference type="PANTHER" id="PTHR21248:SF22">
    <property type="entry name" value="PHOSPHOLIPASE D"/>
    <property type="match status" value="1"/>
</dbReference>
<dbReference type="PROSITE" id="PS50035">
    <property type="entry name" value="PLD"/>
    <property type="match status" value="1"/>
</dbReference>
<dbReference type="InterPro" id="IPR025202">
    <property type="entry name" value="PLD-like_dom"/>
</dbReference>
<proteinExistence type="predicted"/>
<dbReference type="InterPro" id="IPR001736">
    <property type="entry name" value="PLipase_D/transphosphatidylase"/>
</dbReference>
<sequence length="243" mass="26022">MTTGLAALEPLVELLTPTELRRVAASLEATGRVRRAAREVAATREALAHRLLSELVPEFGAAHALAAALRVAARILERQPEPPTIIWSGPQLPGDSVRTTDAIERLIDEAEESVLASTYSGSGTAPFVQALRRAANRKVTIMVVADVVKQRDCAYAIASAVPRAKVYGYHYEHQSGAGYQHSKVLVIDGQISLVTSANLSAAALERHLEAGLLTRDISVASGIARRMTDLIQSGHLRPLPGSR</sequence>
<comment type="caution">
    <text evidence="2">The sequence shown here is derived from an EMBL/GenBank/DDBJ whole genome shotgun (WGS) entry which is preliminary data.</text>
</comment>
<dbReference type="SMART" id="SM00155">
    <property type="entry name" value="PLDc"/>
    <property type="match status" value="1"/>
</dbReference>
<dbReference type="RefSeq" id="WP_380117368.1">
    <property type="nucleotide sequence ID" value="NZ_JBHSIU010000028.1"/>
</dbReference>
<dbReference type="EMBL" id="JBHSIU010000028">
    <property type="protein sequence ID" value="MFC5000836.1"/>
    <property type="molecule type" value="Genomic_DNA"/>
</dbReference>
<dbReference type="Pfam" id="PF13091">
    <property type="entry name" value="PLDc_2"/>
    <property type="match status" value="1"/>
</dbReference>
<dbReference type="Gene3D" id="3.30.870.10">
    <property type="entry name" value="Endonuclease Chain A"/>
    <property type="match status" value="1"/>
</dbReference>
<name>A0ABV9VWP6_9ACTN</name>
<dbReference type="SUPFAM" id="SSF56024">
    <property type="entry name" value="Phospholipase D/nuclease"/>
    <property type="match status" value="1"/>
</dbReference>